<dbReference type="OrthoDB" id="1937310at2759"/>
<reference evidence="2 3" key="1">
    <citation type="journal article" date="2019" name="Genome Biol. Evol.">
        <title>Insights into the evolution of the New World diploid cottons (Gossypium, subgenus Houzingenia) based on genome sequencing.</title>
        <authorList>
            <person name="Grover C.E."/>
            <person name="Arick M.A. 2nd"/>
            <person name="Thrash A."/>
            <person name="Conover J.L."/>
            <person name="Sanders W.S."/>
            <person name="Peterson D.G."/>
            <person name="Frelichowski J.E."/>
            <person name="Scheffler J.A."/>
            <person name="Scheffler B.E."/>
            <person name="Wendel J.F."/>
        </authorList>
    </citation>
    <scope>NUCLEOTIDE SEQUENCE [LARGE SCALE GENOMIC DNA]</scope>
    <source>
        <strain evidence="2">5</strain>
        <tissue evidence="2">Leaf</tissue>
    </source>
</reference>
<accession>A0A7J9CB75</accession>
<dbReference type="PANTHER" id="PTHR34936:SF7">
    <property type="entry name" value="NADH-UBIQUINONE OXIDOREDUCTASE CHAIN 5"/>
    <property type="match status" value="1"/>
</dbReference>
<dbReference type="EMBL" id="JABEZY010000009">
    <property type="protein sequence ID" value="MBA0745709.1"/>
    <property type="molecule type" value="Genomic_DNA"/>
</dbReference>
<comment type="caution">
    <text evidence="2">The sequence shown here is derived from an EMBL/GenBank/DDBJ whole genome shotgun (WGS) entry which is preliminary data.</text>
</comment>
<evidence type="ECO:0000256" key="1">
    <source>
        <dbReference type="SAM" id="Phobius"/>
    </source>
</evidence>
<sequence length="165" mass="19233">MITRSNLAEQLREYQIRSKHDWASVSFFSSTSNLTSSRAYNACFYLAIDSAVMVVYHVYLQSFSLDIMKHLQEYNAFQSVGTRTNSNHCAFLFCGYRVDVVVFVIWELVILAFLVFSAVSLYFRHMQLAFILVCITMLLLLCMKITKQVRLARKKKRRMLLPLSM</sequence>
<name>A0A7J9CB75_GOSGO</name>
<keyword evidence="1" id="KW-0472">Membrane</keyword>
<dbReference type="PANTHER" id="PTHR34936">
    <property type="entry name" value="EXPRESSED PROTEIN"/>
    <property type="match status" value="1"/>
</dbReference>
<protein>
    <submittedName>
        <fullName evidence="2">Uncharacterized protein</fullName>
    </submittedName>
</protein>
<feature type="transmembrane region" description="Helical" evidence="1">
    <location>
        <begin position="128"/>
        <end position="146"/>
    </location>
</feature>
<evidence type="ECO:0000313" key="3">
    <source>
        <dbReference type="Proteomes" id="UP000593579"/>
    </source>
</evidence>
<keyword evidence="1" id="KW-0812">Transmembrane</keyword>
<feature type="transmembrane region" description="Helical" evidence="1">
    <location>
        <begin position="100"/>
        <end position="122"/>
    </location>
</feature>
<keyword evidence="3" id="KW-1185">Reference proteome</keyword>
<dbReference type="AlphaFoldDB" id="A0A7J9CB75"/>
<organism evidence="2 3">
    <name type="scientific">Gossypium gossypioides</name>
    <name type="common">Mexican cotton</name>
    <name type="synonym">Selera gossypioides</name>
    <dbReference type="NCBI Taxonomy" id="34282"/>
    <lineage>
        <taxon>Eukaryota</taxon>
        <taxon>Viridiplantae</taxon>
        <taxon>Streptophyta</taxon>
        <taxon>Embryophyta</taxon>
        <taxon>Tracheophyta</taxon>
        <taxon>Spermatophyta</taxon>
        <taxon>Magnoliopsida</taxon>
        <taxon>eudicotyledons</taxon>
        <taxon>Gunneridae</taxon>
        <taxon>Pentapetalae</taxon>
        <taxon>rosids</taxon>
        <taxon>malvids</taxon>
        <taxon>Malvales</taxon>
        <taxon>Malvaceae</taxon>
        <taxon>Malvoideae</taxon>
        <taxon>Gossypium</taxon>
    </lineage>
</organism>
<gene>
    <name evidence="2" type="ORF">Gogos_008274</name>
</gene>
<dbReference type="Proteomes" id="UP000593579">
    <property type="component" value="Unassembled WGS sequence"/>
</dbReference>
<evidence type="ECO:0000313" key="2">
    <source>
        <dbReference type="EMBL" id="MBA0745709.1"/>
    </source>
</evidence>
<proteinExistence type="predicted"/>
<keyword evidence="1" id="KW-1133">Transmembrane helix</keyword>